<dbReference type="EMBL" id="BART01021066">
    <property type="protein sequence ID" value="GAG95724.1"/>
    <property type="molecule type" value="Genomic_DNA"/>
</dbReference>
<reference evidence="1" key="1">
    <citation type="journal article" date="2014" name="Front. Microbiol.">
        <title>High frequency of phylogenetically diverse reductive dehalogenase-homologous genes in deep subseafloor sedimentary metagenomes.</title>
        <authorList>
            <person name="Kawai M."/>
            <person name="Futagami T."/>
            <person name="Toyoda A."/>
            <person name="Takaki Y."/>
            <person name="Nishi S."/>
            <person name="Hori S."/>
            <person name="Arai W."/>
            <person name="Tsubouchi T."/>
            <person name="Morono Y."/>
            <person name="Uchiyama I."/>
            <person name="Ito T."/>
            <person name="Fujiyama A."/>
            <person name="Inagaki F."/>
            <person name="Takami H."/>
        </authorList>
    </citation>
    <scope>NUCLEOTIDE SEQUENCE</scope>
    <source>
        <strain evidence="1">Expedition CK06-06</strain>
    </source>
</reference>
<protein>
    <submittedName>
        <fullName evidence="1">Uncharacterized protein</fullName>
    </submittedName>
</protein>
<gene>
    <name evidence="1" type="ORF">S01H4_38977</name>
</gene>
<dbReference type="AlphaFoldDB" id="X1BII5"/>
<accession>X1BII5</accession>
<evidence type="ECO:0000313" key="1">
    <source>
        <dbReference type="EMBL" id="GAG95724.1"/>
    </source>
</evidence>
<name>X1BII5_9ZZZZ</name>
<organism evidence="1">
    <name type="scientific">marine sediment metagenome</name>
    <dbReference type="NCBI Taxonomy" id="412755"/>
    <lineage>
        <taxon>unclassified sequences</taxon>
        <taxon>metagenomes</taxon>
        <taxon>ecological metagenomes</taxon>
    </lineage>
</organism>
<sequence>MAEKKIIWTKMMTDGKGITTEDVQVVGRPIKEQDALMEAEGKKAKQMAKETK</sequence>
<proteinExistence type="predicted"/>
<comment type="caution">
    <text evidence="1">The sequence shown here is derived from an EMBL/GenBank/DDBJ whole genome shotgun (WGS) entry which is preliminary data.</text>
</comment>